<organism evidence="2 3">
    <name type="scientific">Bacteroides faecis</name>
    <dbReference type="NCBI Taxonomy" id="674529"/>
    <lineage>
        <taxon>Bacteria</taxon>
        <taxon>Pseudomonadati</taxon>
        <taxon>Bacteroidota</taxon>
        <taxon>Bacteroidia</taxon>
        <taxon>Bacteroidales</taxon>
        <taxon>Bacteroidaceae</taxon>
        <taxon>Bacteroides</taxon>
    </lineage>
</organism>
<gene>
    <name evidence="2" type="ORF">ERS852461_02059</name>
</gene>
<keyword evidence="1" id="KW-0812">Transmembrane</keyword>
<evidence type="ECO:0000313" key="2">
    <source>
        <dbReference type="EMBL" id="CUP19221.1"/>
    </source>
</evidence>
<feature type="transmembrane region" description="Helical" evidence="1">
    <location>
        <begin position="30"/>
        <end position="55"/>
    </location>
</feature>
<accession>A0A174L8M9</accession>
<dbReference type="EMBL" id="CZAE01000008">
    <property type="protein sequence ID" value="CUP19221.1"/>
    <property type="molecule type" value="Genomic_DNA"/>
</dbReference>
<evidence type="ECO:0000313" key="3">
    <source>
        <dbReference type="Proteomes" id="UP000095606"/>
    </source>
</evidence>
<dbReference type="Proteomes" id="UP000095606">
    <property type="component" value="Unassembled WGS sequence"/>
</dbReference>
<dbReference type="AlphaFoldDB" id="A0A174L8M9"/>
<sequence length="84" mass="9158">MQQSLKSVVTVHLQEHSGLFEFMNQQQIQLIIACILVVVGIGLLIAGFCVVPVGIIHSSILVAFGEVLTFVGALFGIDYHYKSK</sequence>
<reference evidence="2 3" key="1">
    <citation type="submission" date="2015-09" db="EMBL/GenBank/DDBJ databases">
        <authorList>
            <consortium name="Pathogen Informatics"/>
        </authorList>
    </citation>
    <scope>NUCLEOTIDE SEQUENCE [LARGE SCALE GENOMIC DNA]</scope>
    <source>
        <strain evidence="2 3">2789STDY5834846</strain>
    </source>
</reference>
<proteinExistence type="predicted"/>
<feature type="transmembrane region" description="Helical" evidence="1">
    <location>
        <begin position="61"/>
        <end position="81"/>
    </location>
</feature>
<protein>
    <submittedName>
        <fullName evidence="2">Uncharacterized protein</fullName>
    </submittedName>
</protein>
<name>A0A174L8M9_9BACE</name>
<dbReference type="PROSITE" id="PS51257">
    <property type="entry name" value="PROKAR_LIPOPROTEIN"/>
    <property type="match status" value="1"/>
</dbReference>
<evidence type="ECO:0000256" key="1">
    <source>
        <dbReference type="SAM" id="Phobius"/>
    </source>
</evidence>
<keyword evidence="1" id="KW-1133">Transmembrane helix</keyword>
<keyword evidence="1" id="KW-0472">Membrane</keyword>